<dbReference type="KEGG" id="slac:SKTS_32820"/>
<sequence>MSRAIFTIAYFTFLEAARARLTRLLLLVLLAAFGGSVFLQSIAIADSQRIQTAFLAALLRPASVFVLSLFIISSLSREFNEKGLELILSLDLPRASYVIGKLLGFMGIALLFAAAISLLLAAFAPPGQVALWGISLLCELWIMTALSVFCIFTFSQIMPAMSLVLGFYLLARAMSAIQLIGHTPLNESGLSQQFMVHAIDGIALFLPRLDIFTQTAWLVNATGSWPQLGPIVAQTAIYLALLTAGALFDLSRKNF</sequence>
<evidence type="ECO:0000256" key="1">
    <source>
        <dbReference type="SAM" id="Phobius"/>
    </source>
</evidence>
<dbReference type="EMBL" id="AP022853">
    <property type="protein sequence ID" value="BCB28396.1"/>
    <property type="molecule type" value="Genomic_DNA"/>
</dbReference>
<protein>
    <submittedName>
        <fullName evidence="2">Uncharacterized protein</fullName>
    </submittedName>
</protein>
<reference evidence="3" key="1">
    <citation type="submission" date="2020-03" db="EMBL/GenBank/DDBJ databases">
        <title>Complete genome sequence of sulfur-oxidizing bacterium skT11.</title>
        <authorList>
            <person name="Kanda M."/>
            <person name="Kojima H."/>
            <person name="Fukui M."/>
        </authorList>
    </citation>
    <scope>NUCLEOTIDE SEQUENCE [LARGE SCALE GENOMIC DNA]</scope>
    <source>
        <strain evidence="3">skT11</strain>
    </source>
</reference>
<feature type="transmembrane region" description="Helical" evidence="1">
    <location>
        <begin position="102"/>
        <end position="124"/>
    </location>
</feature>
<keyword evidence="3" id="KW-1185">Reference proteome</keyword>
<dbReference type="Proteomes" id="UP000502260">
    <property type="component" value="Chromosome"/>
</dbReference>
<dbReference type="RefSeq" id="WP_173067722.1">
    <property type="nucleotide sequence ID" value="NZ_AP022853.1"/>
</dbReference>
<keyword evidence="1" id="KW-1133">Transmembrane helix</keyword>
<name>A0A6F8VH94_9PROT</name>
<evidence type="ECO:0000313" key="2">
    <source>
        <dbReference type="EMBL" id="BCB28396.1"/>
    </source>
</evidence>
<gene>
    <name evidence="2" type="ORF">SKTS_32820</name>
</gene>
<feature type="transmembrane region" description="Helical" evidence="1">
    <location>
        <begin position="50"/>
        <end position="72"/>
    </location>
</feature>
<proteinExistence type="predicted"/>
<feature type="transmembrane region" description="Helical" evidence="1">
    <location>
        <begin position="161"/>
        <end position="181"/>
    </location>
</feature>
<keyword evidence="1" id="KW-0812">Transmembrane</keyword>
<organism evidence="2 3">
    <name type="scientific">Sulfurimicrobium lacus</name>
    <dbReference type="NCBI Taxonomy" id="2715678"/>
    <lineage>
        <taxon>Bacteria</taxon>
        <taxon>Pseudomonadati</taxon>
        <taxon>Pseudomonadota</taxon>
        <taxon>Betaproteobacteria</taxon>
        <taxon>Nitrosomonadales</taxon>
        <taxon>Sulfuricellaceae</taxon>
        <taxon>Sulfurimicrobium</taxon>
    </lineage>
</organism>
<keyword evidence="1" id="KW-0472">Membrane</keyword>
<accession>A0A6F8VH94</accession>
<evidence type="ECO:0000313" key="3">
    <source>
        <dbReference type="Proteomes" id="UP000502260"/>
    </source>
</evidence>
<dbReference type="AlphaFoldDB" id="A0A6F8VH94"/>
<feature type="transmembrane region" description="Helical" evidence="1">
    <location>
        <begin position="130"/>
        <end position="154"/>
    </location>
</feature>
<feature type="transmembrane region" description="Helical" evidence="1">
    <location>
        <begin position="21"/>
        <end position="44"/>
    </location>
</feature>
<feature type="transmembrane region" description="Helical" evidence="1">
    <location>
        <begin position="231"/>
        <end position="250"/>
    </location>
</feature>